<proteinExistence type="predicted"/>
<protein>
    <submittedName>
        <fullName evidence="1">Uncharacterized protein</fullName>
    </submittedName>
</protein>
<evidence type="ECO:0000313" key="1">
    <source>
        <dbReference type="EMBL" id="KAF4978182.1"/>
    </source>
</evidence>
<accession>A0A8H4XKW5</accession>
<sequence length="224" mass="25736">MSTLTQTRTTADVSPHESISTALSTYDGDIPISMLPGILANLRKNNHIRCVNRILITPRSWYTNPTGICKLFNDLDLSNVTSIADEHNKEFRVYRNVAEHQNMPRHTLIWTEKKGGDMIVTSRWETRHTHREPTNPRKMTVVRATGRPRGMHLQVMQRMDKLARGKGPEKEISDIFDVIKVKSGPAEMIWHLIRKTPRVTRHVKGPLTATEVQRKKFRQSIGIE</sequence>
<dbReference type="AlphaFoldDB" id="A0A8H4XKW5"/>
<dbReference type="Proteomes" id="UP000635477">
    <property type="component" value="Unassembled WGS sequence"/>
</dbReference>
<reference evidence="1" key="2">
    <citation type="submission" date="2020-05" db="EMBL/GenBank/DDBJ databases">
        <authorList>
            <person name="Kim H.-S."/>
            <person name="Proctor R.H."/>
            <person name="Brown D.W."/>
        </authorList>
    </citation>
    <scope>NUCLEOTIDE SEQUENCE</scope>
    <source>
        <strain evidence="1">NRRL 22465</strain>
    </source>
</reference>
<dbReference type="EMBL" id="JABEYC010000390">
    <property type="protein sequence ID" value="KAF4978182.1"/>
    <property type="molecule type" value="Genomic_DNA"/>
</dbReference>
<evidence type="ECO:0000313" key="2">
    <source>
        <dbReference type="Proteomes" id="UP000635477"/>
    </source>
</evidence>
<reference evidence="1" key="1">
    <citation type="journal article" date="2020" name="BMC Genomics">
        <title>Correction to: Identification and distribution of gene clusters required for synthesis of sphingolipid metabolism inhibitors in diverse species of the filamentous fungus Fusarium.</title>
        <authorList>
            <person name="Kim H.S."/>
            <person name="Lohmar J.M."/>
            <person name="Busman M."/>
            <person name="Brown D.W."/>
            <person name="Naumann T.A."/>
            <person name="Divon H.H."/>
            <person name="Lysoe E."/>
            <person name="Uhlig S."/>
            <person name="Proctor R.H."/>
        </authorList>
    </citation>
    <scope>NUCLEOTIDE SEQUENCE</scope>
    <source>
        <strain evidence="1">NRRL 22465</strain>
    </source>
</reference>
<gene>
    <name evidence="1" type="ORF">FZEAL_5397</name>
</gene>
<comment type="caution">
    <text evidence="1">The sequence shown here is derived from an EMBL/GenBank/DDBJ whole genome shotgun (WGS) entry which is preliminary data.</text>
</comment>
<keyword evidence="2" id="KW-1185">Reference proteome</keyword>
<name>A0A8H4XKW5_9HYPO</name>
<organism evidence="1 2">
    <name type="scientific">Fusarium zealandicum</name>
    <dbReference type="NCBI Taxonomy" id="1053134"/>
    <lineage>
        <taxon>Eukaryota</taxon>
        <taxon>Fungi</taxon>
        <taxon>Dikarya</taxon>
        <taxon>Ascomycota</taxon>
        <taxon>Pezizomycotina</taxon>
        <taxon>Sordariomycetes</taxon>
        <taxon>Hypocreomycetidae</taxon>
        <taxon>Hypocreales</taxon>
        <taxon>Nectriaceae</taxon>
        <taxon>Fusarium</taxon>
        <taxon>Fusarium staphyleae species complex</taxon>
    </lineage>
</organism>